<feature type="transmembrane region" description="Helical" evidence="5">
    <location>
        <begin position="275"/>
        <end position="294"/>
    </location>
</feature>
<name>A0A6A5ZIA3_9PLEO</name>
<evidence type="ECO:0000256" key="2">
    <source>
        <dbReference type="ARBA" id="ARBA00022692"/>
    </source>
</evidence>
<evidence type="ECO:0000256" key="5">
    <source>
        <dbReference type="SAM" id="Phobius"/>
    </source>
</evidence>
<dbReference type="PROSITE" id="PS50850">
    <property type="entry name" value="MFS"/>
    <property type="match status" value="1"/>
</dbReference>
<dbReference type="PANTHER" id="PTHR23501:SF195">
    <property type="entry name" value="PEP5"/>
    <property type="match status" value="1"/>
</dbReference>
<gene>
    <name evidence="7" type="ORF">BDV96DRAFT_487545</name>
</gene>
<dbReference type="EMBL" id="ML977316">
    <property type="protein sequence ID" value="KAF2118784.1"/>
    <property type="molecule type" value="Genomic_DNA"/>
</dbReference>
<dbReference type="InterPro" id="IPR020846">
    <property type="entry name" value="MFS_dom"/>
</dbReference>
<evidence type="ECO:0000313" key="7">
    <source>
        <dbReference type="EMBL" id="KAF2118784.1"/>
    </source>
</evidence>
<evidence type="ECO:0000259" key="6">
    <source>
        <dbReference type="PROSITE" id="PS50850"/>
    </source>
</evidence>
<evidence type="ECO:0000256" key="3">
    <source>
        <dbReference type="ARBA" id="ARBA00022989"/>
    </source>
</evidence>
<dbReference type="PANTHER" id="PTHR23501">
    <property type="entry name" value="MAJOR FACILITATOR SUPERFAMILY"/>
    <property type="match status" value="1"/>
</dbReference>
<dbReference type="InterPro" id="IPR036259">
    <property type="entry name" value="MFS_trans_sf"/>
</dbReference>
<feature type="transmembrane region" description="Helical" evidence="5">
    <location>
        <begin position="315"/>
        <end position="333"/>
    </location>
</feature>
<feature type="transmembrane region" description="Helical" evidence="5">
    <location>
        <begin position="114"/>
        <end position="134"/>
    </location>
</feature>
<dbReference type="Gene3D" id="1.20.1250.20">
    <property type="entry name" value="MFS general substrate transporter like domains"/>
    <property type="match status" value="2"/>
</dbReference>
<evidence type="ECO:0000256" key="4">
    <source>
        <dbReference type="ARBA" id="ARBA00023136"/>
    </source>
</evidence>
<dbReference type="GO" id="GO:0022857">
    <property type="term" value="F:transmembrane transporter activity"/>
    <property type="evidence" value="ECO:0007669"/>
    <property type="project" value="InterPro"/>
</dbReference>
<feature type="transmembrane region" description="Helical" evidence="5">
    <location>
        <begin position="206"/>
        <end position="225"/>
    </location>
</feature>
<keyword evidence="8" id="KW-1185">Reference proteome</keyword>
<dbReference type="SUPFAM" id="SSF103473">
    <property type="entry name" value="MFS general substrate transporter"/>
    <property type="match status" value="1"/>
</dbReference>
<evidence type="ECO:0000256" key="1">
    <source>
        <dbReference type="ARBA" id="ARBA00004141"/>
    </source>
</evidence>
<dbReference type="Pfam" id="PF07690">
    <property type="entry name" value="MFS_1"/>
    <property type="match status" value="1"/>
</dbReference>
<feature type="transmembrane region" description="Helical" evidence="5">
    <location>
        <begin position="385"/>
        <end position="405"/>
    </location>
</feature>
<feature type="transmembrane region" description="Helical" evidence="5">
    <location>
        <begin position="353"/>
        <end position="373"/>
    </location>
</feature>
<keyword evidence="4 5" id="KW-0472">Membrane</keyword>
<feature type="transmembrane region" description="Helical" evidence="5">
    <location>
        <begin position="140"/>
        <end position="159"/>
    </location>
</feature>
<keyword evidence="3 5" id="KW-1133">Transmembrane helix</keyword>
<feature type="transmembrane region" description="Helical" evidence="5">
    <location>
        <begin position="171"/>
        <end position="194"/>
    </location>
</feature>
<dbReference type="InterPro" id="IPR011701">
    <property type="entry name" value="MFS"/>
</dbReference>
<comment type="subcellular location">
    <subcellularLocation>
        <location evidence="1">Membrane</location>
        <topology evidence="1">Multi-pass membrane protein</topology>
    </subcellularLocation>
</comment>
<feature type="transmembrane region" description="Helical" evidence="5">
    <location>
        <begin position="237"/>
        <end position="263"/>
    </location>
</feature>
<feature type="transmembrane region" description="Helical" evidence="5">
    <location>
        <begin position="411"/>
        <end position="432"/>
    </location>
</feature>
<feature type="transmembrane region" description="Helical" evidence="5">
    <location>
        <begin position="48"/>
        <end position="76"/>
    </location>
</feature>
<dbReference type="AlphaFoldDB" id="A0A6A5ZIA3"/>
<organism evidence="7 8">
    <name type="scientific">Lophiotrema nucula</name>
    <dbReference type="NCBI Taxonomy" id="690887"/>
    <lineage>
        <taxon>Eukaryota</taxon>
        <taxon>Fungi</taxon>
        <taxon>Dikarya</taxon>
        <taxon>Ascomycota</taxon>
        <taxon>Pezizomycotina</taxon>
        <taxon>Dothideomycetes</taxon>
        <taxon>Pleosporomycetidae</taxon>
        <taxon>Pleosporales</taxon>
        <taxon>Lophiotremataceae</taxon>
        <taxon>Lophiotrema</taxon>
    </lineage>
</organism>
<sequence>MNPKKQEIHELEAAGHPEQHRHHHHDIVPLAQEAHEDVQHINLSWRSWLVVFITCFAILAQVFVVVAAGSVIAFIVRDLGDAAISGWIIQGPLLMQSVLSPLVGRLSDVVDRKYMASIPPLIAFAGSIICAKATSMNMLIGGGILVGFTLATISIVQSIPSEILPLKYRALANGFAFLGGALGGLVGGLGAGAVTNANPSGWRNIFWIQAALHGFTSIGLLAFYWPKKRSDYPKLTFFEGFWACDPIGSFLFIASATLMLLALNWAGGAHAWSSAYVAAPLTIGLVLLVVFCIYEWKGRDDGIVAHVFFQNGPNFMLATFAFAVEGWIFYSAVNSIVPQIILNLGFEDDSWDIAIRQLSYQVTTLVVSLPITWYATRFKDLKSPLVATFLIFLIVTICYGCIKPSWDTPQIVLAVLTGIGQSGPLTLLVACVQFTAPHAFLSTATGLAFSARAIGGAFGSAVINAIINGRLNSHYANDVGSAAIAAGLPASSVAELLAGMATGDTASVPGASPQVLLAALEASKWSYARAYRLGWWSVVPFVVLATVAVACMKGVKDLMTEKVEATVEHVERAEKVAA</sequence>
<dbReference type="CDD" id="cd06179">
    <property type="entry name" value="MFS_TRI12_like"/>
    <property type="match status" value="1"/>
</dbReference>
<accession>A0A6A5ZIA3</accession>
<dbReference type="GO" id="GO:0005886">
    <property type="term" value="C:plasma membrane"/>
    <property type="evidence" value="ECO:0007669"/>
    <property type="project" value="TreeGrafter"/>
</dbReference>
<protein>
    <submittedName>
        <fullName evidence="7">Major facilitator superfamily domain-containing protein</fullName>
    </submittedName>
</protein>
<keyword evidence="2 5" id="KW-0812">Transmembrane</keyword>
<dbReference type="Proteomes" id="UP000799770">
    <property type="component" value="Unassembled WGS sequence"/>
</dbReference>
<proteinExistence type="predicted"/>
<dbReference type="InterPro" id="IPR053791">
    <property type="entry name" value="MFS_Tri12-like"/>
</dbReference>
<reference evidence="7" key="1">
    <citation type="journal article" date="2020" name="Stud. Mycol.">
        <title>101 Dothideomycetes genomes: a test case for predicting lifestyles and emergence of pathogens.</title>
        <authorList>
            <person name="Haridas S."/>
            <person name="Albert R."/>
            <person name="Binder M."/>
            <person name="Bloem J."/>
            <person name="Labutti K."/>
            <person name="Salamov A."/>
            <person name="Andreopoulos B."/>
            <person name="Baker S."/>
            <person name="Barry K."/>
            <person name="Bills G."/>
            <person name="Bluhm B."/>
            <person name="Cannon C."/>
            <person name="Castanera R."/>
            <person name="Culley D."/>
            <person name="Daum C."/>
            <person name="Ezra D."/>
            <person name="Gonzalez J."/>
            <person name="Henrissat B."/>
            <person name="Kuo A."/>
            <person name="Liang C."/>
            <person name="Lipzen A."/>
            <person name="Lutzoni F."/>
            <person name="Magnuson J."/>
            <person name="Mondo S."/>
            <person name="Nolan M."/>
            <person name="Ohm R."/>
            <person name="Pangilinan J."/>
            <person name="Park H.-J."/>
            <person name="Ramirez L."/>
            <person name="Alfaro M."/>
            <person name="Sun H."/>
            <person name="Tritt A."/>
            <person name="Yoshinaga Y."/>
            <person name="Zwiers L.-H."/>
            <person name="Turgeon B."/>
            <person name="Goodwin S."/>
            <person name="Spatafora J."/>
            <person name="Crous P."/>
            <person name="Grigoriev I."/>
        </authorList>
    </citation>
    <scope>NUCLEOTIDE SEQUENCE</scope>
    <source>
        <strain evidence="7">CBS 627.86</strain>
    </source>
</reference>
<feature type="transmembrane region" description="Helical" evidence="5">
    <location>
        <begin position="533"/>
        <end position="552"/>
    </location>
</feature>
<feature type="domain" description="Major facilitator superfamily (MFS) profile" evidence="6">
    <location>
        <begin position="47"/>
        <end position="506"/>
    </location>
</feature>
<dbReference type="OrthoDB" id="2587356at2759"/>
<evidence type="ECO:0000313" key="8">
    <source>
        <dbReference type="Proteomes" id="UP000799770"/>
    </source>
</evidence>
<feature type="transmembrane region" description="Helical" evidence="5">
    <location>
        <begin position="444"/>
        <end position="467"/>
    </location>
</feature>